<dbReference type="Proteomes" id="UP000287651">
    <property type="component" value="Unassembled WGS sequence"/>
</dbReference>
<sequence length="134" mass="15189">MRVHQNGVFSRWTTGIASNVSHPKKGIKFSHRTNAMRAAPLRSILVCQAPTYSKKLEKDQIDHFALRDLYAYICSMVKIESQESTYAKPSPQLYPDEEAGEIPVACVVRKAGSKVEEDDIFTFMENKVEGETFF</sequence>
<comment type="caution">
    <text evidence="1">The sequence shown here is derived from an EMBL/GenBank/DDBJ whole genome shotgun (WGS) entry which is preliminary data.</text>
</comment>
<dbReference type="EMBL" id="AMZH03000231">
    <property type="protein sequence ID" value="RRT84799.1"/>
    <property type="molecule type" value="Genomic_DNA"/>
</dbReference>
<accession>A0A427B8H4</accession>
<organism evidence="1 2">
    <name type="scientific">Ensete ventricosum</name>
    <name type="common">Abyssinian banana</name>
    <name type="synonym">Musa ensete</name>
    <dbReference type="NCBI Taxonomy" id="4639"/>
    <lineage>
        <taxon>Eukaryota</taxon>
        <taxon>Viridiplantae</taxon>
        <taxon>Streptophyta</taxon>
        <taxon>Embryophyta</taxon>
        <taxon>Tracheophyta</taxon>
        <taxon>Spermatophyta</taxon>
        <taxon>Magnoliopsida</taxon>
        <taxon>Liliopsida</taxon>
        <taxon>Zingiberales</taxon>
        <taxon>Musaceae</taxon>
        <taxon>Ensete</taxon>
    </lineage>
</organism>
<evidence type="ECO:0000313" key="2">
    <source>
        <dbReference type="Proteomes" id="UP000287651"/>
    </source>
</evidence>
<evidence type="ECO:0000313" key="1">
    <source>
        <dbReference type="EMBL" id="RRT84799.1"/>
    </source>
</evidence>
<proteinExistence type="predicted"/>
<name>A0A427B8H4_ENSVE</name>
<dbReference type="AlphaFoldDB" id="A0A427B8H4"/>
<reference evidence="1 2" key="1">
    <citation type="journal article" date="2014" name="Agronomy (Basel)">
        <title>A Draft Genome Sequence for Ensete ventricosum, the Drought-Tolerant Tree Against Hunger.</title>
        <authorList>
            <person name="Harrison J."/>
            <person name="Moore K.A."/>
            <person name="Paszkiewicz K."/>
            <person name="Jones T."/>
            <person name="Grant M."/>
            <person name="Ambacheew D."/>
            <person name="Muzemil S."/>
            <person name="Studholme D.J."/>
        </authorList>
    </citation>
    <scope>NUCLEOTIDE SEQUENCE [LARGE SCALE GENOMIC DNA]</scope>
</reference>
<protein>
    <submittedName>
        <fullName evidence="1">Uncharacterized protein</fullName>
    </submittedName>
</protein>
<gene>
    <name evidence="1" type="ORF">B296_00003272</name>
</gene>